<feature type="compositionally biased region" description="Polar residues" evidence="1">
    <location>
        <begin position="1"/>
        <end position="10"/>
    </location>
</feature>
<feature type="region of interest" description="Disordered" evidence="1">
    <location>
        <begin position="1"/>
        <end position="111"/>
    </location>
</feature>
<organism evidence="2 3">
    <name type="scientific">Stephania cephalantha</name>
    <dbReference type="NCBI Taxonomy" id="152367"/>
    <lineage>
        <taxon>Eukaryota</taxon>
        <taxon>Viridiplantae</taxon>
        <taxon>Streptophyta</taxon>
        <taxon>Embryophyta</taxon>
        <taxon>Tracheophyta</taxon>
        <taxon>Spermatophyta</taxon>
        <taxon>Magnoliopsida</taxon>
        <taxon>Ranunculales</taxon>
        <taxon>Menispermaceae</taxon>
        <taxon>Menispermoideae</taxon>
        <taxon>Cissampelideae</taxon>
        <taxon>Stephania</taxon>
    </lineage>
</organism>
<reference evidence="2 3" key="1">
    <citation type="submission" date="2024-01" db="EMBL/GenBank/DDBJ databases">
        <title>Genome assemblies of Stephania.</title>
        <authorList>
            <person name="Yang L."/>
        </authorList>
    </citation>
    <scope>NUCLEOTIDE SEQUENCE [LARGE SCALE GENOMIC DNA]</scope>
    <source>
        <strain evidence="2">JXDWG</strain>
        <tissue evidence="2">Leaf</tissue>
    </source>
</reference>
<comment type="caution">
    <text evidence="2">The sequence shown here is derived from an EMBL/GenBank/DDBJ whole genome shotgun (WGS) entry which is preliminary data.</text>
</comment>
<gene>
    <name evidence="2" type="ORF">Scep_004953</name>
</gene>
<evidence type="ECO:0000313" key="3">
    <source>
        <dbReference type="Proteomes" id="UP001419268"/>
    </source>
</evidence>
<dbReference type="EMBL" id="JBBNAG010000002">
    <property type="protein sequence ID" value="KAK9158379.1"/>
    <property type="molecule type" value="Genomic_DNA"/>
</dbReference>
<feature type="compositionally biased region" description="Basic and acidic residues" evidence="1">
    <location>
        <begin position="94"/>
        <end position="111"/>
    </location>
</feature>
<protein>
    <submittedName>
        <fullName evidence="2">Uncharacterized protein</fullName>
    </submittedName>
</protein>
<sequence length="136" mass="14054">MGLIQPSRSDPLSPDAARPIPDWPRPLNSPLPRAAGVRPPPPHIEADRQGHRLSGSCPEGASADPAKKAEGKGKAAAAGRRGIETGGGGEVVGAEDRVERSGEVAGAEREEVVENLSKSALAARRESEPTEEVVSA</sequence>
<keyword evidence="3" id="KW-1185">Reference proteome</keyword>
<evidence type="ECO:0000256" key="1">
    <source>
        <dbReference type="SAM" id="MobiDB-lite"/>
    </source>
</evidence>
<dbReference type="AlphaFoldDB" id="A0AAP0PXR6"/>
<accession>A0AAP0PXR6</accession>
<evidence type="ECO:0000313" key="2">
    <source>
        <dbReference type="EMBL" id="KAK9158379.1"/>
    </source>
</evidence>
<proteinExistence type="predicted"/>
<dbReference type="Proteomes" id="UP001419268">
    <property type="component" value="Unassembled WGS sequence"/>
</dbReference>
<name>A0AAP0PXR6_9MAGN</name>